<feature type="domain" description="ABC transmembrane type-1" evidence="9">
    <location>
        <begin position="94"/>
        <end position="307"/>
    </location>
</feature>
<feature type="transmembrane region" description="Helical" evidence="7">
    <location>
        <begin position="286"/>
        <end position="308"/>
    </location>
</feature>
<evidence type="ECO:0000256" key="3">
    <source>
        <dbReference type="ARBA" id="ARBA00022475"/>
    </source>
</evidence>
<evidence type="ECO:0000259" key="9">
    <source>
        <dbReference type="PROSITE" id="PS50928"/>
    </source>
</evidence>
<feature type="transmembrane region" description="Helical" evidence="7">
    <location>
        <begin position="179"/>
        <end position="203"/>
    </location>
</feature>
<comment type="subcellular location">
    <subcellularLocation>
        <location evidence="1 7">Cell membrane</location>
        <topology evidence="1 7">Multi-pass membrane protein</topology>
    </subcellularLocation>
</comment>
<evidence type="ECO:0000256" key="5">
    <source>
        <dbReference type="ARBA" id="ARBA00022989"/>
    </source>
</evidence>
<evidence type="ECO:0000256" key="8">
    <source>
        <dbReference type="SAM" id="MobiDB-lite"/>
    </source>
</evidence>
<feature type="transmembrane region" description="Helical" evidence="7">
    <location>
        <begin position="232"/>
        <end position="252"/>
    </location>
</feature>
<sequence length="324" mass="35779">MTTVRTPDPPVATEAAARVRRRDRPAGRRRRNQPEAFAFLTPWLLGAVALTVGPMVVSLYLSFTDYDLFTAPKWVGFGNFTHMFTDDDRYLQSVKVTLVYVLVSVPLKLTVSLLVAMLLNTRRGAGGFYRAAFYAPSLLGASVAAALVWRALFMGGGPVNEVLAFAGWHTPSWVDDPRFSLASIVLLGVWQFGAPMVIFLAGLKQIPAELHEAAAIDGAGAFRRFRHITLPMLSPVIFFNLVMEAIHAFQAFTPAFVIGGGRGGPADADLFYTLYLYEVGFQDFHMGYASAMAWVLLVVIAIVTAIVFRTAKLWVFYDDAEERR</sequence>
<evidence type="ECO:0000256" key="2">
    <source>
        <dbReference type="ARBA" id="ARBA00022448"/>
    </source>
</evidence>
<proteinExistence type="inferred from homology"/>
<evidence type="ECO:0000313" key="11">
    <source>
        <dbReference type="Proteomes" id="UP000198878"/>
    </source>
</evidence>
<feature type="region of interest" description="Disordered" evidence="8">
    <location>
        <begin position="1"/>
        <end position="30"/>
    </location>
</feature>
<gene>
    <name evidence="10" type="ORF">SAMN05421837_101819</name>
</gene>
<evidence type="ECO:0000256" key="6">
    <source>
        <dbReference type="ARBA" id="ARBA00023136"/>
    </source>
</evidence>
<feature type="transmembrane region" description="Helical" evidence="7">
    <location>
        <begin position="131"/>
        <end position="152"/>
    </location>
</feature>
<keyword evidence="10" id="KW-0762">Sugar transport</keyword>
<feature type="compositionally biased region" description="Basic residues" evidence="8">
    <location>
        <begin position="18"/>
        <end position="30"/>
    </location>
</feature>
<dbReference type="STRING" id="218821.SAMN05421837_101819"/>
<dbReference type="InterPro" id="IPR035906">
    <property type="entry name" value="MetI-like_sf"/>
</dbReference>
<evidence type="ECO:0000256" key="7">
    <source>
        <dbReference type="RuleBase" id="RU363032"/>
    </source>
</evidence>
<dbReference type="SUPFAM" id="SSF161098">
    <property type="entry name" value="MetI-like"/>
    <property type="match status" value="1"/>
</dbReference>
<dbReference type="GO" id="GO:0055085">
    <property type="term" value="P:transmembrane transport"/>
    <property type="evidence" value="ECO:0007669"/>
    <property type="project" value="InterPro"/>
</dbReference>
<evidence type="ECO:0000256" key="4">
    <source>
        <dbReference type="ARBA" id="ARBA00022692"/>
    </source>
</evidence>
<keyword evidence="4 7" id="KW-0812">Transmembrane</keyword>
<feature type="transmembrane region" description="Helical" evidence="7">
    <location>
        <begin position="37"/>
        <end position="63"/>
    </location>
</feature>
<dbReference type="PANTHER" id="PTHR30193:SF1">
    <property type="entry name" value="ABC TRANSPORTER PERMEASE PROTEIN YESP-RELATED"/>
    <property type="match status" value="1"/>
</dbReference>
<accession>A0A1H5Q5N0</accession>
<protein>
    <submittedName>
        <fullName evidence="10">Multiple sugar transport system permease protein</fullName>
    </submittedName>
</protein>
<dbReference type="InterPro" id="IPR000515">
    <property type="entry name" value="MetI-like"/>
</dbReference>
<dbReference type="Proteomes" id="UP000198878">
    <property type="component" value="Unassembled WGS sequence"/>
</dbReference>
<comment type="similarity">
    <text evidence="7">Belongs to the binding-protein-dependent transport system permease family.</text>
</comment>
<keyword evidence="5 7" id="KW-1133">Transmembrane helix</keyword>
<dbReference type="RefSeq" id="WP_086683919.1">
    <property type="nucleotide sequence ID" value="NZ_FNUJ01000001.1"/>
</dbReference>
<evidence type="ECO:0000313" key="10">
    <source>
        <dbReference type="EMBL" id="SEF21335.1"/>
    </source>
</evidence>
<dbReference type="EMBL" id="FNUJ01000001">
    <property type="protein sequence ID" value="SEF21335.1"/>
    <property type="molecule type" value="Genomic_DNA"/>
</dbReference>
<dbReference type="PROSITE" id="PS50928">
    <property type="entry name" value="ABC_TM1"/>
    <property type="match status" value="1"/>
</dbReference>
<feature type="transmembrane region" description="Helical" evidence="7">
    <location>
        <begin position="98"/>
        <end position="119"/>
    </location>
</feature>
<name>A0A1H5Q5N0_9PSEU</name>
<reference evidence="11" key="1">
    <citation type="submission" date="2016-10" db="EMBL/GenBank/DDBJ databases">
        <authorList>
            <person name="Varghese N."/>
            <person name="Submissions S."/>
        </authorList>
    </citation>
    <scope>NUCLEOTIDE SEQUENCE [LARGE SCALE GENOMIC DNA]</scope>
    <source>
        <strain evidence="11">DSM 44654</strain>
    </source>
</reference>
<evidence type="ECO:0000256" key="1">
    <source>
        <dbReference type="ARBA" id="ARBA00004651"/>
    </source>
</evidence>
<dbReference type="Pfam" id="PF00528">
    <property type="entry name" value="BPD_transp_1"/>
    <property type="match status" value="1"/>
</dbReference>
<organism evidence="10 11">
    <name type="scientific">Amycolatopsis pretoriensis</name>
    <dbReference type="NCBI Taxonomy" id="218821"/>
    <lineage>
        <taxon>Bacteria</taxon>
        <taxon>Bacillati</taxon>
        <taxon>Actinomycetota</taxon>
        <taxon>Actinomycetes</taxon>
        <taxon>Pseudonocardiales</taxon>
        <taxon>Pseudonocardiaceae</taxon>
        <taxon>Amycolatopsis</taxon>
    </lineage>
</organism>
<keyword evidence="2 7" id="KW-0813">Transport</keyword>
<keyword evidence="11" id="KW-1185">Reference proteome</keyword>
<dbReference type="GO" id="GO:0005886">
    <property type="term" value="C:plasma membrane"/>
    <property type="evidence" value="ECO:0007669"/>
    <property type="project" value="UniProtKB-SubCell"/>
</dbReference>
<dbReference type="CDD" id="cd06261">
    <property type="entry name" value="TM_PBP2"/>
    <property type="match status" value="1"/>
</dbReference>
<dbReference type="InterPro" id="IPR051393">
    <property type="entry name" value="ABC_transporter_permease"/>
</dbReference>
<dbReference type="PANTHER" id="PTHR30193">
    <property type="entry name" value="ABC TRANSPORTER PERMEASE PROTEIN"/>
    <property type="match status" value="1"/>
</dbReference>
<dbReference type="OrthoDB" id="4053402at2"/>
<keyword evidence="6 7" id="KW-0472">Membrane</keyword>
<dbReference type="AlphaFoldDB" id="A0A1H5Q5N0"/>
<dbReference type="Gene3D" id="1.10.3720.10">
    <property type="entry name" value="MetI-like"/>
    <property type="match status" value="1"/>
</dbReference>
<keyword evidence="3" id="KW-1003">Cell membrane</keyword>